<dbReference type="Pfam" id="PF00753">
    <property type="entry name" value="Lactamase_B"/>
    <property type="match status" value="1"/>
</dbReference>
<sequence>MDKLEILPPVQRLSERVLRVLGQNPGKFTLQGTNTYIIGLRAPYVLLDTGEGKPEYVPHLEDALKQLPESTNDTPLVSDIIISHEHRDHWGGLDSVLSLLRKLAQAKSSHSFHPPKIHKYPNQLDANLESYLKTLPLGSFVHTDNEFILHELDEKETLRAGDTTLQIFHTPGHTDDSICILLHEESALFTADSVLGQGTAVFKDLKTYLASLQKMLDVEVDGKAPFSTLYPGHGPVLHNGRKHIKEYIEHRLEREREILNVLRSPPINGGYATVMDIVSHIYAAYPQSLWQPASYGVHLHLLKLREESRVEEVPGPDIAETKWKASSIAAL</sequence>
<reference evidence="6 7" key="1">
    <citation type="journal article" date="2016" name="Mol. Biol. Evol.">
        <title>Comparative Genomics of Early-Diverging Mushroom-Forming Fungi Provides Insights into the Origins of Lignocellulose Decay Capabilities.</title>
        <authorList>
            <person name="Nagy L.G."/>
            <person name="Riley R."/>
            <person name="Tritt A."/>
            <person name="Adam C."/>
            <person name="Daum C."/>
            <person name="Floudas D."/>
            <person name="Sun H."/>
            <person name="Yadav J.S."/>
            <person name="Pangilinan J."/>
            <person name="Larsson K.H."/>
            <person name="Matsuura K."/>
            <person name="Barry K."/>
            <person name="Labutti K."/>
            <person name="Kuo R."/>
            <person name="Ohm R.A."/>
            <person name="Bhattacharya S.S."/>
            <person name="Shirouzu T."/>
            <person name="Yoshinaga Y."/>
            <person name="Martin F.M."/>
            <person name="Grigoriev I.V."/>
            <person name="Hibbett D.S."/>
        </authorList>
    </citation>
    <scope>NUCLEOTIDE SEQUENCE [LARGE SCALE GENOMIC DNA]</scope>
    <source>
        <strain evidence="6 7">HHB9708</strain>
    </source>
</reference>
<comment type="similarity">
    <text evidence="1">Belongs to the metallo-beta-lactamase superfamily. Glyoxalase II family.</text>
</comment>
<dbReference type="InterPro" id="IPR047921">
    <property type="entry name" value="LACTB2-like_MBL-fold"/>
</dbReference>
<evidence type="ECO:0000256" key="3">
    <source>
        <dbReference type="ARBA" id="ARBA00022801"/>
    </source>
</evidence>
<dbReference type="Gene3D" id="3.60.15.10">
    <property type="entry name" value="Ribonuclease Z/Hydroxyacylglutathione hydrolase-like"/>
    <property type="match status" value="1"/>
</dbReference>
<keyword evidence="4" id="KW-0862">Zinc</keyword>
<organism evidence="6 7">
    <name type="scientific">Sistotremastrum niveocremeum HHB9708</name>
    <dbReference type="NCBI Taxonomy" id="1314777"/>
    <lineage>
        <taxon>Eukaryota</taxon>
        <taxon>Fungi</taxon>
        <taxon>Dikarya</taxon>
        <taxon>Basidiomycota</taxon>
        <taxon>Agaricomycotina</taxon>
        <taxon>Agaricomycetes</taxon>
        <taxon>Sistotremastrales</taxon>
        <taxon>Sistotremastraceae</taxon>
        <taxon>Sertulicium</taxon>
        <taxon>Sertulicium niveocremeum</taxon>
    </lineage>
</organism>
<dbReference type="PANTHER" id="PTHR23131:SF0">
    <property type="entry name" value="ENDORIBONUCLEASE LACTB2"/>
    <property type="match status" value="1"/>
</dbReference>
<gene>
    <name evidence="6" type="ORF">SISNIDRAFT_447673</name>
</gene>
<dbReference type="Proteomes" id="UP000076722">
    <property type="component" value="Unassembled WGS sequence"/>
</dbReference>
<dbReference type="Pfam" id="PF17778">
    <property type="entry name" value="WHD_BLACT"/>
    <property type="match status" value="1"/>
</dbReference>
<evidence type="ECO:0000259" key="5">
    <source>
        <dbReference type="SMART" id="SM00849"/>
    </source>
</evidence>
<feature type="domain" description="Metallo-beta-lactamase" evidence="5">
    <location>
        <begin position="32"/>
        <end position="233"/>
    </location>
</feature>
<protein>
    <submittedName>
        <fullName evidence="6">Metallo-hydrolase/oxidoreductase</fullName>
    </submittedName>
</protein>
<dbReference type="STRING" id="1314777.A0A165ADT8"/>
<dbReference type="AlphaFoldDB" id="A0A165ADT8"/>
<dbReference type="GO" id="GO:0016787">
    <property type="term" value="F:hydrolase activity"/>
    <property type="evidence" value="ECO:0007669"/>
    <property type="project" value="UniProtKB-KW"/>
</dbReference>
<dbReference type="OrthoDB" id="17458at2759"/>
<dbReference type="Gene3D" id="1.10.10.10">
    <property type="entry name" value="Winged helix-like DNA-binding domain superfamily/Winged helix DNA-binding domain"/>
    <property type="match status" value="1"/>
</dbReference>
<dbReference type="SMART" id="SM00849">
    <property type="entry name" value="Lactamase_B"/>
    <property type="match status" value="1"/>
</dbReference>
<proteinExistence type="inferred from homology"/>
<keyword evidence="7" id="KW-1185">Reference proteome</keyword>
<dbReference type="InterPro" id="IPR050662">
    <property type="entry name" value="Sec-metab_biosynth-thioest"/>
</dbReference>
<evidence type="ECO:0000313" key="7">
    <source>
        <dbReference type="Proteomes" id="UP000076722"/>
    </source>
</evidence>
<dbReference type="EMBL" id="KV419394">
    <property type="protein sequence ID" value="KZS98848.1"/>
    <property type="molecule type" value="Genomic_DNA"/>
</dbReference>
<dbReference type="SUPFAM" id="SSF56281">
    <property type="entry name" value="Metallo-hydrolase/oxidoreductase"/>
    <property type="match status" value="1"/>
</dbReference>
<evidence type="ECO:0000256" key="4">
    <source>
        <dbReference type="ARBA" id="ARBA00022833"/>
    </source>
</evidence>
<dbReference type="PANTHER" id="PTHR23131">
    <property type="entry name" value="ENDORIBONUCLEASE LACTB2"/>
    <property type="match status" value="1"/>
</dbReference>
<dbReference type="InterPro" id="IPR036866">
    <property type="entry name" value="RibonucZ/Hydroxyglut_hydro"/>
</dbReference>
<keyword evidence="2" id="KW-0479">Metal-binding</keyword>
<name>A0A165ADT8_9AGAM</name>
<evidence type="ECO:0000313" key="6">
    <source>
        <dbReference type="EMBL" id="KZS98848.1"/>
    </source>
</evidence>
<evidence type="ECO:0000256" key="2">
    <source>
        <dbReference type="ARBA" id="ARBA00022723"/>
    </source>
</evidence>
<dbReference type="GO" id="GO:0044550">
    <property type="term" value="P:secondary metabolite biosynthetic process"/>
    <property type="evidence" value="ECO:0007669"/>
    <property type="project" value="TreeGrafter"/>
</dbReference>
<dbReference type="InterPro" id="IPR036388">
    <property type="entry name" value="WH-like_DNA-bd_sf"/>
</dbReference>
<dbReference type="GO" id="GO:0046872">
    <property type="term" value="F:metal ion binding"/>
    <property type="evidence" value="ECO:0007669"/>
    <property type="project" value="UniProtKB-KW"/>
</dbReference>
<dbReference type="CDD" id="cd07722">
    <property type="entry name" value="LACTB2-like_MBL-fold"/>
    <property type="match status" value="1"/>
</dbReference>
<keyword evidence="3 6" id="KW-0378">Hydrolase</keyword>
<dbReference type="InterPro" id="IPR041516">
    <property type="entry name" value="LACTB2_WH"/>
</dbReference>
<dbReference type="InterPro" id="IPR001279">
    <property type="entry name" value="Metallo-B-lactamas"/>
</dbReference>
<evidence type="ECO:0000256" key="1">
    <source>
        <dbReference type="ARBA" id="ARBA00006759"/>
    </source>
</evidence>
<accession>A0A165ADT8</accession>